<protein>
    <submittedName>
        <fullName evidence="1">Uncharacterized protein</fullName>
    </submittedName>
</protein>
<organism evidence="1 2">
    <name type="scientific">Stephanodiscus triporus</name>
    <dbReference type="NCBI Taxonomy" id="2934178"/>
    <lineage>
        <taxon>Eukaryota</taxon>
        <taxon>Sar</taxon>
        <taxon>Stramenopiles</taxon>
        <taxon>Ochrophyta</taxon>
        <taxon>Bacillariophyta</taxon>
        <taxon>Coscinodiscophyceae</taxon>
        <taxon>Thalassiosirophycidae</taxon>
        <taxon>Stephanodiscales</taxon>
        <taxon>Stephanodiscaceae</taxon>
        <taxon>Stephanodiscus</taxon>
    </lineage>
</organism>
<name>A0ABD3MU31_9STRA</name>
<dbReference type="AlphaFoldDB" id="A0ABD3MU31"/>
<proteinExistence type="predicted"/>
<accession>A0ABD3MU31</accession>
<comment type="caution">
    <text evidence="1">The sequence shown here is derived from an EMBL/GenBank/DDBJ whole genome shotgun (WGS) entry which is preliminary data.</text>
</comment>
<keyword evidence="2" id="KW-1185">Reference proteome</keyword>
<dbReference type="Proteomes" id="UP001530315">
    <property type="component" value="Unassembled WGS sequence"/>
</dbReference>
<dbReference type="EMBL" id="JALLAZ020001786">
    <property type="protein sequence ID" value="KAL3763980.1"/>
    <property type="molecule type" value="Genomic_DNA"/>
</dbReference>
<gene>
    <name evidence="1" type="ORF">ACHAW5_007599</name>
</gene>
<reference evidence="1 2" key="1">
    <citation type="submission" date="2024-10" db="EMBL/GenBank/DDBJ databases">
        <title>Updated reference genomes for cyclostephanoid diatoms.</title>
        <authorList>
            <person name="Roberts W.R."/>
            <person name="Alverson A.J."/>
        </authorList>
    </citation>
    <scope>NUCLEOTIDE SEQUENCE [LARGE SCALE GENOMIC DNA]</scope>
    <source>
        <strain evidence="1 2">AJA276-08</strain>
    </source>
</reference>
<evidence type="ECO:0000313" key="1">
    <source>
        <dbReference type="EMBL" id="KAL3763980.1"/>
    </source>
</evidence>
<sequence length="145" mass="16238">MEGLNGNELCTDFDESFHALPRFANDENYSMVRDIAVEDEDVLMLYEDGDNGLSDSDSDELSVDNSILGPGSLASFMLGSGGDRLRAAHIHPSEWFHAFRDENFKDHFPSAATEISENVGDRRYHYESLASVMMKCDVLVTYDKS</sequence>
<evidence type="ECO:0000313" key="2">
    <source>
        <dbReference type="Proteomes" id="UP001530315"/>
    </source>
</evidence>